<protein>
    <submittedName>
        <fullName evidence="2">Uncharacterized protein</fullName>
    </submittedName>
</protein>
<evidence type="ECO:0000313" key="3">
    <source>
        <dbReference type="Proteomes" id="UP000076154"/>
    </source>
</evidence>
<organism evidence="2 3">
    <name type="scientific">Hypsizygus marmoreus</name>
    <name type="common">White beech mushroom</name>
    <name type="synonym">Agaricus marmoreus</name>
    <dbReference type="NCBI Taxonomy" id="39966"/>
    <lineage>
        <taxon>Eukaryota</taxon>
        <taxon>Fungi</taxon>
        <taxon>Dikarya</taxon>
        <taxon>Basidiomycota</taxon>
        <taxon>Agaricomycotina</taxon>
        <taxon>Agaricomycetes</taxon>
        <taxon>Agaricomycetidae</taxon>
        <taxon>Agaricales</taxon>
        <taxon>Tricholomatineae</taxon>
        <taxon>Lyophyllaceae</taxon>
        <taxon>Hypsizygus</taxon>
    </lineage>
</organism>
<dbReference type="EMBL" id="LUEZ02000040">
    <property type="protein sequence ID" value="RDB26005.1"/>
    <property type="molecule type" value="Genomic_DNA"/>
</dbReference>
<proteinExistence type="predicted"/>
<dbReference type="Proteomes" id="UP000076154">
    <property type="component" value="Unassembled WGS sequence"/>
</dbReference>
<comment type="caution">
    <text evidence="2">The sequence shown here is derived from an EMBL/GenBank/DDBJ whole genome shotgun (WGS) entry which is preliminary data.</text>
</comment>
<feature type="compositionally biased region" description="Basic and acidic residues" evidence="1">
    <location>
        <begin position="14"/>
        <end position="25"/>
    </location>
</feature>
<evidence type="ECO:0000313" key="2">
    <source>
        <dbReference type="EMBL" id="RDB26005.1"/>
    </source>
</evidence>
<name>A0A369K095_HYPMA</name>
<gene>
    <name evidence="2" type="ORF">Hypma_006395</name>
</gene>
<evidence type="ECO:0000256" key="1">
    <source>
        <dbReference type="SAM" id="MobiDB-lite"/>
    </source>
</evidence>
<dbReference type="InParanoid" id="A0A369K095"/>
<sequence length="214" mass="23666">MSLPGPAELQLHLESPKPDFPDSRKSKQPSTDIAPQDYGNFTPLHRPQPPTPLTDIGSPITSPTPTPPASVQSSLSRMPTHQWTLYPVTMLRTPISLSLSKFINVVRSHSNVISVDKGFPPHFKKLWALRRRFGMAFLATCPYPLEADCRTELTSKLILEQYAEYGAYRGIERKGPAVLTPIASDVRVCGLLSEKADFCVALEPSVGNNKTKRT</sequence>
<keyword evidence="3" id="KW-1185">Reference proteome</keyword>
<accession>A0A369K095</accession>
<feature type="region of interest" description="Disordered" evidence="1">
    <location>
        <begin position="1"/>
        <end position="76"/>
    </location>
</feature>
<dbReference type="AlphaFoldDB" id="A0A369K095"/>
<reference evidence="2" key="1">
    <citation type="submission" date="2018-04" db="EMBL/GenBank/DDBJ databases">
        <title>Whole genome sequencing of Hypsizygus marmoreus.</title>
        <authorList>
            <person name="Choi I.-G."/>
            <person name="Min B."/>
            <person name="Kim J.-G."/>
            <person name="Kim S."/>
            <person name="Oh Y.-L."/>
            <person name="Kong W.-S."/>
            <person name="Park H."/>
            <person name="Jeong J."/>
            <person name="Song E.-S."/>
        </authorList>
    </citation>
    <scope>NUCLEOTIDE SEQUENCE [LARGE SCALE GENOMIC DNA]</scope>
    <source>
        <strain evidence="2">51987-8</strain>
    </source>
</reference>